<evidence type="ECO:0000313" key="1">
    <source>
        <dbReference type="EMBL" id="QYD70144.1"/>
    </source>
</evidence>
<evidence type="ECO:0008006" key="3">
    <source>
        <dbReference type="Google" id="ProtNLM"/>
    </source>
</evidence>
<gene>
    <name evidence="1" type="ORF">KZJ38_07505</name>
</gene>
<proteinExistence type="predicted"/>
<name>A0ABX8UMR7_9BURK</name>
<dbReference type="RefSeq" id="WP_219799471.1">
    <property type="nucleotide sequence ID" value="NZ_CP080095.1"/>
</dbReference>
<dbReference type="Proteomes" id="UP000826462">
    <property type="component" value="Chromosome 1"/>
</dbReference>
<dbReference type="EMBL" id="CP080095">
    <property type="protein sequence ID" value="QYD70144.1"/>
    <property type="molecule type" value="Genomic_DNA"/>
</dbReference>
<keyword evidence="2" id="KW-1185">Reference proteome</keyword>
<evidence type="ECO:0000313" key="2">
    <source>
        <dbReference type="Proteomes" id="UP000826462"/>
    </source>
</evidence>
<reference evidence="1 2" key="1">
    <citation type="submission" date="2021-07" db="EMBL/GenBank/DDBJ databases">
        <title>Paraburkholderia edwinii protects Aspergillus sp. from phenazines by acting as a toxin sponge.</title>
        <authorList>
            <person name="Dahlstrom K.M."/>
            <person name="Newman D.K."/>
        </authorList>
    </citation>
    <scope>NUCLEOTIDE SEQUENCE [LARGE SCALE GENOMIC DNA]</scope>
    <source>
        <strain evidence="1 2">Pe01</strain>
    </source>
</reference>
<sequence>MQQIKSGEVHAVIFNDTYLVVFNIGVPWTSPGVTMFEELLLLRLYPERESVSYRTVVRGIEQLARANGCAGVMLGAAGAYDDRLGRVIERLGYVKAGGSYYKEL</sequence>
<protein>
    <recommendedName>
        <fullName evidence="3">N-acetyltransferase domain-containing protein</fullName>
    </recommendedName>
</protein>
<organism evidence="1 2">
    <name type="scientific">Paraburkholderia edwinii</name>
    <dbReference type="NCBI Taxonomy" id="2861782"/>
    <lineage>
        <taxon>Bacteria</taxon>
        <taxon>Pseudomonadati</taxon>
        <taxon>Pseudomonadota</taxon>
        <taxon>Betaproteobacteria</taxon>
        <taxon>Burkholderiales</taxon>
        <taxon>Burkholderiaceae</taxon>
        <taxon>Paraburkholderia</taxon>
    </lineage>
</organism>
<accession>A0ABX8UMR7</accession>